<evidence type="ECO:0000256" key="2">
    <source>
        <dbReference type="ARBA" id="ARBA00022692"/>
    </source>
</evidence>
<feature type="transmembrane region" description="Helical" evidence="5">
    <location>
        <begin position="81"/>
        <end position="109"/>
    </location>
</feature>
<evidence type="ECO:0000256" key="3">
    <source>
        <dbReference type="ARBA" id="ARBA00022989"/>
    </source>
</evidence>
<keyword evidence="4 5" id="KW-0472">Membrane</keyword>
<comment type="similarity">
    <text evidence="5">Belongs to the PRA1 family.</text>
</comment>
<evidence type="ECO:0000256" key="1">
    <source>
        <dbReference type="ARBA" id="ARBA00004141"/>
    </source>
</evidence>
<proteinExistence type="inferred from homology"/>
<dbReference type="EMBL" id="ATCN01000950">
    <property type="protein sequence ID" value="EPR78197.1"/>
    <property type="molecule type" value="Genomic_DNA"/>
</dbReference>
<keyword evidence="3 5" id="KW-1133">Transmembrane helix</keyword>
<dbReference type="GO" id="GO:0016020">
    <property type="term" value="C:membrane"/>
    <property type="evidence" value="ECO:0007669"/>
    <property type="project" value="UniProtKB-SubCell"/>
</dbReference>
<dbReference type="InterPro" id="IPR004895">
    <property type="entry name" value="Prenylated_rab_accept_PRA1"/>
</dbReference>
<keyword evidence="2 5" id="KW-0812">Transmembrane</keyword>
<comment type="caution">
    <text evidence="6">The sequence shown here is derived from an EMBL/GenBank/DDBJ whole genome shotgun (WGS) entry which is preliminary data.</text>
</comment>
<keyword evidence="7" id="KW-1185">Reference proteome</keyword>
<feature type="non-terminal residue" evidence="6">
    <location>
        <position position="124"/>
    </location>
</feature>
<evidence type="ECO:0000256" key="5">
    <source>
        <dbReference type="RuleBase" id="RU363107"/>
    </source>
</evidence>
<dbReference type="Proteomes" id="UP000014978">
    <property type="component" value="Unassembled WGS sequence"/>
</dbReference>
<sequence>MLLVPFKFYVLYKNQKKIFIMQGSIDNIKETTTFLDTSKNIIQASEDVKTFFNLQKFKIPSDTDEIKERAKTNIERFKGNYLLIFLFFSIVFIIKQILVVPIILLWLAYTYLSFKDNIAINGIE</sequence>
<protein>
    <recommendedName>
        <fullName evidence="5">PRA1 family protein</fullName>
    </recommendedName>
</protein>
<comment type="subcellular location">
    <subcellularLocation>
        <location evidence="1 5">Membrane</location>
        <topology evidence="1 5">Multi-pass membrane protein</topology>
    </subcellularLocation>
</comment>
<dbReference type="AlphaFoldDB" id="S7W920"/>
<evidence type="ECO:0000313" key="7">
    <source>
        <dbReference type="Proteomes" id="UP000014978"/>
    </source>
</evidence>
<comment type="caution">
    <text evidence="5">Lacks conserved residue(s) required for the propagation of feature annotation.</text>
</comment>
<reference evidence="7" key="1">
    <citation type="journal article" date="2013" name="PLoS Genet.">
        <title>The genome of Spraguea lophii and the basis of host-microsporidian interactions.</title>
        <authorList>
            <person name="Campbell S.E."/>
            <person name="Williams T.A."/>
            <person name="Yousuf A."/>
            <person name="Soanes D.M."/>
            <person name="Paszkiewicz K.H."/>
            <person name="Williams B.A.P."/>
        </authorList>
    </citation>
    <scope>NUCLEOTIDE SEQUENCE [LARGE SCALE GENOMIC DNA]</scope>
    <source>
        <strain evidence="7">42_110</strain>
    </source>
</reference>
<organism evidence="6 7">
    <name type="scientific">Spraguea lophii (strain 42_110)</name>
    <name type="common">Microsporidian parasite</name>
    <dbReference type="NCBI Taxonomy" id="1358809"/>
    <lineage>
        <taxon>Eukaryota</taxon>
        <taxon>Fungi</taxon>
        <taxon>Fungi incertae sedis</taxon>
        <taxon>Microsporidia</taxon>
        <taxon>Spragueidae</taxon>
        <taxon>Spraguea</taxon>
    </lineage>
</organism>
<dbReference type="STRING" id="1358809.S7W920"/>
<evidence type="ECO:0000313" key="6">
    <source>
        <dbReference type="EMBL" id="EPR78197.1"/>
    </source>
</evidence>
<accession>S7W920</accession>
<dbReference type="InParanoid" id="S7W920"/>
<dbReference type="Pfam" id="PF03208">
    <property type="entry name" value="PRA1"/>
    <property type="match status" value="1"/>
</dbReference>
<evidence type="ECO:0000256" key="4">
    <source>
        <dbReference type="ARBA" id="ARBA00023136"/>
    </source>
</evidence>
<gene>
    <name evidence="6" type="ORF">SLOPH_509</name>
</gene>
<dbReference type="VEuPathDB" id="MicrosporidiaDB:SLOPH_509"/>
<name>S7W920_SPRLO</name>
<dbReference type="HOGENOM" id="CLU_2009489_0_0_1"/>